<evidence type="ECO:0000256" key="1">
    <source>
        <dbReference type="ARBA" id="ARBA00008858"/>
    </source>
</evidence>
<dbReference type="EMBL" id="JAKJXP020000156">
    <property type="protein sequence ID" value="KAK7741070.1"/>
    <property type="molecule type" value="Genomic_DNA"/>
</dbReference>
<dbReference type="AlphaFoldDB" id="A0AAN9YGZ0"/>
<organism evidence="4 5">
    <name type="scientific">Diatrype stigma</name>
    <dbReference type="NCBI Taxonomy" id="117547"/>
    <lineage>
        <taxon>Eukaryota</taxon>
        <taxon>Fungi</taxon>
        <taxon>Dikarya</taxon>
        <taxon>Ascomycota</taxon>
        <taxon>Pezizomycotina</taxon>
        <taxon>Sordariomycetes</taxon>
        <taxon>Xylariomycetidae</taxon>
        <taxon>Xylariales</taxon>
        <taxon>Diatrypaceae</taxon>
        <taxon>Diatrype</taxon>
    </lineage>
</organism>
<dbReference type="GO" id="GO:0006629">
    <property type="term" value="P:lipid metabolic process"/>
    <property type="evidence" value="ECO:0007669"/>
    <property type="project" value="InterPro"/>
</dbReference>
<protein>
    <recommendedName>
        <fullName evidence="2">Altered inheritance of mitochondria protein 6</fullName>
    </recommendedName>
</protein>
<dbReference type="PANTHER" id="PTHR31571:SF1">
    <property type="entry name" value="ALTERED INHERITANCE OF MITOCHONDRIA PROTEIN 6"/>
    <property type="match status" value="1"/>
</dbReference>
<dbReference type="CDD" id="cd08577">
    <property type="entry name" value="PI-PLCc_GDPD_SF_unchar3"/>
    <property type="match status" value="1"/>
</dbReference>
<dbReference type="InterPro" id="IPR051236">
    <property type="entry name" value="HAT_RTT109-like"/>
</dbReference>
<evidence type="ECO:0000313" key="4">
    <source>
        <dbReference type="EMBL" id="KAK7741070.1"/>
    </source>
</evidence>
<gene>
    <name evidence="4" type="ORF">SLS62_010928</name>
</gene>
<dbReference type="InterPro" id="IPR039559">
    <property type="entry name" value="AIM6_PI-PLC-like_dom"/>
</dbReference>
<feature type="region of interest" description="Disordered" evidence="3">
    <location>
        <begin position="1"/>
        <end position="41"/>
    </location>
</feature>
<evidence type="ECO:0000256" key="2">
    <source>
        <dbReference type="ARBA" id="ARBA00014286"/>
    </source>
</evidence>
<reference evidence="4 5" key="1">
    <citation type="submission" date="2024-02" db="EMBL/GenBank/DDBJ databases">
        <title>De novo assembly and annotation of 12 fungi associated with fruit tree decline syndrome in Ontario, Canada.</title>
        <authorList>
            <person name="Sulman M."/>
            <person name="Ellouze W."/>
            <person name="Ilyukhin E."/>
        </authorList>
    </citation>
    <scope>NUCLEOTIDE SEQUENCE [LARGE SCALE GENOMIC DNA]</scope>
    <source>
        <strain evidence="4 5">M11/M66-122</strain>
    </source>
</reference>
<evidence type="ECO:0000313" key="5">
    <source>
        <dbReference type="Proteomes" id="UP001320420"/>
    </source>
</evidence>
<evidence type="ECO:0000256" key="3">
    <source>
        <dbReference type="SAM" id="MobiDB-lite"/>
    </source>
</evidence>
<keyword evidence="5" id="KW-1185">Reference proteome</keyword>
<dbReference type="SUPFAM" id="SSF51695">
    <property type="entry name" value="PLC-like phosphodiesterases"/>
    <property type="match status" value="1"/>
</dbReference>
<comment type="caution">
    <text evidence="4">The sequence shown here is derived from an EMBL/GenBank/DDBJ whole genome shotgun (WGS) entry which is preliminary data.</text>
</comment>
<dbReference type="PANTHER" id="PTHR31571">
    <property type="entry name" value="ALTERED INHERITANCE OF MITOCHONDRIA PROTEIN 6"/>
    <property type="match status" value="1"/>
</dbReference>
<dbReference type="InterPro" id="IPR017946">
    <property type="entry name" value="PLC-like_Pdiesterase_TIM-brl"/>
</dbReference>
<accession>A0AAN9YGZ0</accession>
<name>A0AAN9YGZ0_9PEZI</name>
<feature type="region of interest" description="Disordered" evidence="3">
    <location>
        <begin position="87"/>
        <end position="108"/>
    </location>
</feature>
<comment type="similarity">
    <text evidence="1">Belongs to the AIM6 family.</text>
</comment>
<dbReference type="Proteomes" id="UP001320420">
    <property type="component" value="Unassembled WGS sequence"/>
</dbReference>
<dbReference type="GO" id="GO:0008081">
    <property type="term" value="F:phosphoric diester hydrolase activity"/>
    <property type="evidence" value="ECO:0007669"/>
    <property type="project" value="InterPro"/>
</dbReference>
<proteinExistence type="inferred from homology"/>
<sequence length="408" mass="44677">MKHGQDYMPLDSGEAPEDHTSSGTKPEGTAGAVGSRLGSQKPRSWGACHTWGILGLLATIERRVIVLFGLGLAVFSPVGDTHLKTATLKPGNAAGKPGISTSSSSYNGGNGADLPPQFRYPTDFLRDVVPIPCHSHNDYWRKEPLFSALRAGCVSVEADVWWLSFPSSKNDLYVGHDPAALTPHRTFASLYVDPLVKLLDRMNPQAAPFYHENSDHSNSDSRRGVFDADPEQTLVLLVDVKTDGAQTWPRVLEQLEPLRARGWLTRFEDGGDGEDGVRVGPVTVVGTGNTPFDVLTRNATYRDAFFDAPLGALSEVEGGDYDRTNSLYASTSFKEAVGPLSRGELSDDQLRTIRVQIRNAHSSGLKARYWETPSWPIALRNKIWRILVEEGADILNVDDLYAASQSDW</sequence>